<dbReference type="AlphaFoldDB" id="A0A1H4VBH7"/>
<dbReference type="EMBL" id="FNTF01000002">
    <property type="protein sequence ID" value="SEC78303.1"/>
    <property type="molecule type" value="Genomic_DNA"/>
</dbReference>
<proteinExistence type="predicted"/>
<dbReference type="Proteomes" id="UP000183114">
    <property type="component" value="Unassembled WGS sequence"/>
</dbReference>
<protein>
    <submittedName>
        <fullName evidence="1">Uncharacterized protein</fullName>
    </submittedName>
</protein>
<reference evidence="1 2" key="1">
    <citation type="submission" date="2016-10" db="EMBL/GenBank/DDBJ databases">
        <authorList>
            <person name="de Groot N.N."/>
        </authorList>
    </citation>
    <scope>NUCLEOTIDE SEQUENCE [LARGE SCALE GENOMIC DNA]</scope>
    <source>
        <strain evidence="1 2">BS3655</strain>
    </source>
</reference>
<sequence length="43" mass="4644">MVYQAALTARQTPLTIISTSRSSIVSGGSKRMVLPRVTLINKP</sequence>
<accession>A0A1H4VBH7</accession>
<evidence type="ECO:0000313" key="2">
    <source>
        <dbReference type="Proteomes" id="UP000183114"/>
    </source>
</evidence>
<evidence type="ECO:0000313" key="1">
    <source>
        <dbReference type="EMBL" id="SEC78303.1"/>
    </source>
</evidence>
<name>A0A1H4VBH7_9PSED</name>
<organism evidence="1 2">
    <name type="scientific">Pseudomonas frederiksbergensis</name>
    <dbReference type="NCBI Taxonomy" id="104087"/>
    <lineage>
        <taxon>Bacteria</taxon>
        <taxon>Pseudomonadati</taxon>
        <taxon>Pseudomonadota</taxon>
        <taxon>Gammaproteobacteria</taxon>
        <taxon>Pseudomonadales</taxon>
        <taxon>Pseudomonadaceae</taxon>
        <taxon>Pseudomonas</taxon>
    </lineage>
</organism>
<gene>
    <name evidence="1" type="ORF">SAMN04490185_2083</name>
</gene>